<proteinExistence type="predicted"/>
<gene>
    <name evidence="1" type="ORF">FWJ32_05525</name>
</gene>
<protein>
    <recommendedName>
        <fullName evidence="3">ComK family protein</fullName>
    </recommendedName>
</protein>
<keyword evidence="2" id="KW-1185">Reference proteome</keyword>
<evidence type="ECO:0000313" key="1">
    <source>
        <dbReference type="EMBL" id="TZE82466.1"/>
    </source>
</evidence>
<dbReference type="RefSeq" id="WP_149544978.1">
    <property type="nucleotide sequence ID" value="NZ_VTPS01000006.1"/>
</dbReference>
<dbReference type="Proteomes" id="UP000322976">
    <property type="component" value="Unassembled WGS sequence"/>
</dbReference>
<dbReference type="EMBL" id="VTPS01000006">
    <property type="protein sequence ID" value="TZE82466.1"/>
    <property type="molecule type" value="Genomic_DNA"/>
</dbReference>
<evidence type="ECO:0000313" key="2">
    <source>
        <dbReference type="Proteomes" id="UP000322976"/>
    </source>
</evidence>
<comment type="caution">
    <text evidence="1">The sequence shown here is derived from an EMBL/GenBank/DDBJ whole genome shotgun (WGS) entry which is preliminary data.</text>
</comment>
<organism evidence="1 2">
    <name type="scientific">Calorimonas adulescens</name>
    <dbReference type="NCBI Taxonomy" id="2606906"/>
    <lineage>
        <taxon>Bacteria</taxon>
        <taxon>Bacillati</taxon>
        <taxon>Bacillota</taxon>
        <taxon>Clostridia</taxon>
        <taxon>Thermoanaerobacterales</taxon>
        <taxon>Thermoanaerobacteraceae</taxon>
        <taxon>Calorimonas</taxon>
    </lineage>
</organism>
<name>A0A5D8QF60_9THEO</name>
<accession>A0A5D8QF60</accession>
<dbReference type="AlphaFoldDB" id="A0A5D8QF60"/>
<evidence type="ECO:0008006" key="3">
    <source>
        <dbReference type="Google" id="ProtNLM"/>
    </source>
</evidence>
<reference evidence="1 2" key="1">
    <citation type="submission" date="2019-08" db="EMBL/GenBank/DDBJ databases">
        <title>Calorimonas adulescens gen. nov., sp. nov., an anaerobic thermophilic bacterium from Sakhalin hot spring.</title>
        <authorList>
            <person name="Khomyakova M.A."/>
            <person name="Merkel A.Y."/>
            <person name="Novikov A."/>
            <person name="Bonch-Osmolovskaya E.A."/>
            <person name="Slobodkin A.I."/>
        </authorList>
    </citation>
    <scope>NUCLEOTIDE SEQUENCE [LARGE SCALE GENOMIC DNA]</scope>
    <source>
        <strain evidence="1 2">A05MB</strain>
    </source>
</reference>
<sequence>MNIKRDIEKGIECFYPVYEDGDRTRVVYIDGSESVSDIRTRKYLKDLAHFYDTDLKALTSHTAEKLGQRYSNPLVIGGEVWVPFYVRKPVVRGDMCTGYFVLRYIEGLSRVEENVFVKMASGIYIQIFHRRATANKRLNNARLLEREMYSQRELEIFRMLEREGLYLYRTIK</sequence>